<sequence>MNRLMTEIYETVTAACSMDENKPGSFPTDLTDTASEGQYTKILCRRLIVYPVSVCS</sequence>
<proteinExistence type="predicted"/>
<name>A0A8S4QMR0_9NEOP</name>
<gene>
    <name evidence="1" type="primary">jg18152</name>
    <name evidence="1" type="ORF">PAEG_LOCUS3226</name>
</gene>
<dbReference type="OrthoDB" id="10266080at2759"/>
<evidence type="ECO:0000313" key="2">
    <source>
        <dbReference type="Proteomes" id="UP000838756"/>
    </source>
</evidence>
<dbReference type="Proteomes" id="UP000838756">
    <property type="component" value="Unassembled WGS sequence"/>
</dbReference>
<protein>
    <submittedName>
        <fullName evidence="1">Jg18152 protein</fullName>
    </submittedName>
</protein>
<dbReference type="AlphaFoldDB" id="A0A8S4QMR0"/>
<comment type="caution">
    <text evidence="1">The sequence shown here is derived from an EMBL/GenBank/DDBJ whole genome shotgun (WGS) entry which is preliminary data.</text>
</comment>
<reference evidence="1" key="1">
    <citation type="submission" date="2022-03" db="EMBL/GenBank/DDBJ databases">
        <authorList>
            <person name="Lindestad O."/>
        </authorList>
    </citation>
    <scope>NUCLEOTIDE SEQUENCE</scope>
</reference>
<evidence type="ECO:0000313" key="1">
    <source>
        <dbReference type="EMBL" id="CAH2211409.1"/>
    </source>
</evidence>
<dbReference type="EMBL" id="CAKXAJ010010157">
    <property type="protein sequence ID" value="CAH2211409.1"/>
    <property type="molecule type" value="Genomic_DNA"/>
</dbReference>
<accession>A0A8S4QMR0</accession>
<keyword evidence="2" id="KW-1185">Reference proteome</keyword>
<organism evidence="1 2">
    <name type="scientific">Pararge aegeria aegeria</name>
    <dbReference type="NCBI Taxonomy" id="348720"/>
    <lineage>
        <taxon>Eukaryota</taxon>
        <taxon>Metazoa</taxon>
        <taxon>Ecdysozoa</taxon>
        <taxon>Arthropoda</taxon>
        <taxon>Hexapoda</taxon>
        <taxon>Insecta</taxon>
        <taxon>Pterygota</taxon>
        <taxon>Neoptera</taxon>
        <taxon>Endopterygota</taxon>
        <taxon>Lepidoptera</taxon>
        <taxon>Glossata</taxon>
        <taxon>Ditrysia</taxon>
        <taxon>Papilionoidea</taxon>
        <taxon>Nymphalidae</taxon>
        <taxon>Satyrinae</taxon>
        <taxon>Satyrini</taxon>
        <taxon>Parargina</taxon>
        <taxon>Pararge</taxon>
    </lineage>
</organism>